<dbReference type="CDD" id="cd14978">
    <property type="entry name" value="7tmA_FMRFamide_R-like"/>
    <property type="match status" value="1"/>
</dbReference>
<feature type="transmembrane region" description="Helical" evidence="10">
    <location>
        <begin position="295"/>
        <end position="320"/>
    </location>
</feature>
<dbReference type="SUPFAM" id="SSF81321">
    <property type="entry name" value="Family A G protein-coupled receptor-like"/>
    <property type="match status" value="1"/>
</dbReference>
<feature type="transmembrane region" description="Helical" evidence="10">
    <location>
        <begin position="59"/>
        <end position="82"/>
    </location>
</feature>
<keyword evidence="2 8" id="KW-0812">Transmembrane</keyword>
<evidence type="ECO:0000256" key="5">
    <source>
        <dbReference type="ARBA" id="ARBA00023136"/>
    </source>
</evidence>
<evidence type="ECO:0000256" key="8">
    <source>
        <dbReference type="RuleBase" id="RU000688"/>
    </source>
</evidence>
<name>A0AAD9KYC7_RIDPI</name>
<keyword evidence="4 8" id="KW-0297">G-protein coupled receptor</keyword>
<evidence type="ECO:0000256" key="4">
    <source>
        <dbReference type="ARBA" id="ARBA00023040"/>
    </source>
</evidence>
<evidence type="ECO:0000313" key="12">
    <source>
        <dbReference type="EMBL" id="KAK2179160.1"/>
    </source>
</evidence>
<evidence type="ECO:0000313" key="13">
    <source>
        <dbReference type="Proteomes" id="UP001209878"/>
    </source>
</evidence>
<feature type="domain" description="G-protein coupled receptors family 1 profile" evidence="11">
    <location>
        <begin position="74"/>
        <end position="357"/>
    </location>
</feature>
<gene>
    <name evidence="12" type="ORF">NP493_509g02003</name>
</gene>
<accession>A0AAD9KYC7</accession>
<dbReference type="GO" id="GO:0004930">
    <property type="term" value="F:G protein-coupled receptor activity"/>
    <property type="evidence" value="ECO:0007669"/>
    <property type="project" value="UniProtKB-KW"/>
</dbReference>
<keyword evidence="5 10" id="KW-0472">Membrane</keyword>
<evidence type="ECO:0000256" key="3">
    <source>
        <dbReference type="ARBA" id="ARBA00022989"/>
    </source>
</evidence>
<dbReference type="PANTHER" id="PTHR24243">
    <property type="entry name" value="G-PROTEIN COUPLED RECEPTOR"/>
    <property type="match status" value="1"/>
</dbReference>
<comment type="subcellular location">
    <subcellularLocation>
        <location evidence="1">Membrane</location>
        <topology evidence="1">Multi-pass membrane protein</topology>
    </subcellularLocation>
</comment>
<evidence type="ECO:0000256" key="7">
    <source>
        <dbReference type="ARBA" id="ARBA00023224"/>
    </source>
</evidence>
<dbReference type="PANTHER" id="PTHR24243:SF230">
    <property type="entry name" value="G-PROTEIN COUPLED RECEPTORS FAMILY 1 PROFILE DOMAIN-CONTAINING PROTEIN"/>
    <property type="match status" value="1"/>
</dbReference>
<comment type="caution">
    <text evidence="12">The sequence shown here is derived from an EMBL/GenBank/DDBJ whole genome shotgun (WGS) entry which is preliminary data.</text>
</comment>
<dbReference type="EMBL" id="JAODUO010000509">
    <property type="protein sequence ID" value="KAK2179160.1"/>
    <property type="molecule type" value="Genomic_DNA"/>
</dbReference>
<feature type="transmembrane region" description="Helical" evidence="10">
    <location>
        <begin position="340"/>
        <end position="360"/>
    </location>
</feature>
<proteinExistence type="inferred from homology"/>
<dbReference type="Proteomes" id="UP001209878">
    <property type="component" value="Unassembled WGS sequence"/>
</dbReference>
<dbReference type="PROSITE" id="PS00237">
    <property type="entry name" value="G_PROTEIN_RECEP_F1_1"/>
    <property type="match status" value="1"/>
</dbReference>
<feature type="compositionally biased region" description="Polar residues" evidence="9">
    <location>
        <begin position="267"/>
        <end position="283"/>
    </location>
</feature>
<feature type="transmembrane region" description="Helical" evidence="10">
    <location>
        <begin position="228"/>
        <end position="255"/>
    </location>
</feature>
<evidence type="ECO:0000256" key="10">
    <source>
        <dbReference type="SAM" id="Phobius"/>
    </source>
</evidence>
<dbReference type="Gene3D" id="1.20.1070.10">
    <property type="entry name" value="Rhodopsin 7-helix transmembrane proteins"/>
    <property type="match status" value="1"/>
</dbReference>
<dbReference type="AlphaFoldDB" id="A0AAD9KYC7"/>
<sequence>MSLPYPVDPTDSEFGRMFSNISTFVDKFNTTSTSFHDYPCEMLGLTPQIGAAILPSLRFYLYASTMFVISGLIGNSLSVLVFSSREMRGISSNVYLLLLAISDSLYLLSVFLTKTLTTIRCLYFPNSAADIFNRSTTLCKLLQHTMDMFSDYSTCLILAFTIERYIAIYLPIRFKSLCSVRRARIACATIFIAVCIFIAPYHIMYIGLFNNYNVCTVLDGFETVFTALYIVEALVFRVIPVFVIALLNGMIIVRVTKLRRRKRKRNASMTPASQTGGHSNNRNQRTRKADKSMQLTIILVLVSTSYILVFIPVLVHFVLWKMRVSNWVDISDLAMLTSQNYTRTLYISGFAINFFLYTMSGRIFREQLEKIVCDTQRRDRSTVVTSVEATSVL</sequence>
<organism evidence="12 13">
    <name type="scientific">Ridgeia piscesae</name>
    <name type="common">Tubeworm</name>
    <dbReference type="NCBI Taxonomy" id="27915"/>
    <lineage>
        <taxon>Eukaryota</taxon>
        <taxon>Metazoa</taxon>
        <taxon>Spiralia</taxon>
        <taxon>Lophotrochozoa</taxon>
        <taxon>Annelida</taxon>
        <taxon>Polychaeta</taxon>
        <taxon>Sedentaria</taxon>
        <taxon>Canalipalpata</taxon>
        <taxon>Sabellida</taxon>
        <taxon>Siboglinidae</taxon>
        <taxon>Ridgeia</taxon>
    </lineage>
</organism>
<comment type="similarity">
    <text evidence="8">Belongs to the G-protein coupled receptor 1 family.</text>
</comment>
<feature type="transmembrane region" description="Helical" evidence="10">
    <location>
        <begin position="184"/>
        <end position="208"/>
    </location>
</feature>
<keyword evidence="3 10" id="KW-1133">Transmembrane helix</keyword>
<dbReference type="SMART" id="SM01381">
    <property type="entry name" value="7TM_GPCR_Srsx"/>
    <property type="match status" value="1"/>
</dbReference>
<reference evidence="12" key="1">
    <citation type="journal article" date="2023" name="Mol. Biol. Evol.">
        <title>Third-Generation Sequencing Reveals the Adaptive Role of the Epigenome in Three Deep-Sea Polychaetes.</title>
        <authorList>
            <person name="Perez M."/>
            <person name="Aroh O."/>
            <person name="Sun Y."/>
            <person name="Lan Y."/>
            <person name="Juniper S.K."/>
            <person name="Young C.R."/>
            <person name="Angers B."/>
            <person name="Qian P.Y."/>
        </authorList>
    </citation>
    <scope>NUCLEOTIDE SEQUENCE</scope>
    <source>
        <strain evidence="12">R07B-5</strain>
    </source>
</reference>
<feature type="transmembrane region" description="Helical" evidence="10">
    <location>
        <begin position="151"/>
        <end position="172"/>
    </location>
</feature>
<dbReference type="GO" id="GO:0005886">
    <property type="term" value="C:plasma membrane"/>
    <property type="evidence" value="ECO:0007669"/>
    <property type="project" value="TreeGrafter"/>
</dbReference>
<keyword evidence="7 8" id="KW-0807">Transducer</keyword>
<dbReference type="InterPro" id="IPR017452">
    <property type="entry name" value="GPCR_Rhodpsn_7TM"/>
</dbReference>
<dbReference type="PRINTS" id="PR00237">
    <property type="entry name" value="GPCRRHODOPSN"/>
</dbReference>
<evidence type="ECO:0000256" key="2">
    <source>
        <dbReference type="ARBA" id="ARBA00022692"/>
    </source>
</evidence>
<dbReference type="Pfam" id="PF00001">
    <property type="entry name" value="7tm_1"/>
    <property type="match status" value="1"/>
</dbReference>
<evidence type="ECO:0000259" key="11">
    <source>
        <dbReference type="PROSITE" id="PS50262"/>
    </source>
</evidence>
<keyword evidence="6 8" id="KW-0675">Receptor</keyword>
<evidence type="ECO:0000256" key="1">
    <source>
        <dbReference type="ARBA" id="ARBA00004141"/>
    </source>
</evidence>
<evidence type="ECO:0000256" key="9">
    <source>
        <dbReference type="SAM" id="MobiDB-lite"/>
    </source>
</evidence>
<dbReference type="PROSITE" id="PS50262">
    <property type="entry name" value="G_PROTEIN_RECEP_F1_2"/>
    <property type="match status" value="1"/>
</dbReference>
<dbReference type="InterPro" id="IPR000276">
    <property type="entry name" value="GPCR_Rhodpsn"/>
</dbReference>
<feature type="region of interest" description="Disordered" evidence="9">
    <location>
        <begin position="263"/>
        <end position="288"/>
    </location>
</feature>
<keyword evidence="13" id="KW-1185">Reference proteome</keyword>
<feature type="transmembrane region" description="Helical" evidence="10">
    <location>
        <begin position="94"/>
        <end position="112"/>
    </location>
</feature>
<protein>
    <recommendedName>
        <fullName evidence="11">G-protein coupled receptors family 1 profile domain-containing protein</fullName>
    </recommendedName>
</protein>
<evidence type="ECO:0000256" key="6">
    <source>
        <dbReference type="ARBA" id="ARBA00023170"/>
    </source>
</evidence>